<dbReference type="EMBL" id="WXYQ01000002">
    <property type="protein sequence ID" value="NBG94717.1"/>
    <property type="molecule type" value="Genomic_DNA"/>
</dbReference>
<organism evidence="2 3">
    <name type="scientific">Pyruvatibacter mobilis</name>
    <dbReference type="NCBI Taxonomy" id="1712261"/>
    <lineage>
        <taxon>Bacteria</taxon>
        <taxon>Pseudomonadati</taxon>
        <taxon>Pseudomonadota</taxon>
        <taxon>Alphaproteobacteria</taxon>
        <taxon>Hyphomicrobiales</taxon>
        <taxon>Parvibaculaceae</taxon>
        <taxon>Pyruvatibacter</taxon>
    </lineage>
</organism>
<gene>
    <name evidence="2" type="ORF">GTQ45_03120</name>
</gene>
<dbReference type="Pfam" id="PF01965">
    <property type="entry name" value="DJ-1_PfpI"/>
    <property type="match status" value="1"/>
</dbReference>
<dbReference type="GO" id="GO:0006355">
    <property type="term" value="P:regulation of DNA-templated transcription"/>
    <property type="evidence" value="ECO:0007669"/>
    <property type="project" value="TreeGrafter"/>
</dbReference>
<evidence type="ECO:0000259" key="1">
    <source>
        <dbReference type="Pfam" id="PF01965"/>
    </source>
</evidence>
<dbReference type="AlphaFoldDB" id="A0A845Q8F6"/>
<name>A0A845Q8F6_9HYPH</name>
<dbReference type="CDD" id="cd03139">
    <property type="entry name" value="GATase1_PfpI_2"/>
    <property type="match status" value="1"/>
</dbReference>
<dbReference type="Proteomes" id="UP000470384">
    <property type="component" value="Unassembled WGS sequence"/>
</dbReference>
<dbReference type="GeneID" id="300655587"/>
<dbReference type="PANTHER" id="PTHR43130:SF3">
    <property type="entry name" value="HTH-TYPE TRANSCRIPTIONAL REGULATOR RV1931C"/>
    <property type="match status" value="1"/>
</dbReference>
<reference evidence="2 3" key="1">
    <citation type="journal article" date="2016" name="Int. J. Syst. Evol. Microbiol.">
        <title>Pyruvatibacter mobilis gen. nov., sp. nov., a marine bacterium from the culture broth of Picochlorum sp. 122.</title>
        <authorList>
            <person name="Wang G."/>
            <person name="Tang M."/>
            <person name="Wu H."/>
            <person name="Dai S."/>
            <person name="Li T."/>
            <person name="Chen C."/>
            <person name="He H."/>
            <person name="Fan J."/>
            <person name="Xiang W."/>
            <person name="Li X."/>
        </authorList>
    </citation>
    <scope>NUCLEOTIDE SEQUENCE [LARGE SCALE GENOMIC DNA]</scope>
    <source>
        <strain evidence="2 3">GYP-11</strain>
    </source>
</reference>
<evidence type="ECO:0000313" key="2">
    <source>
        <dbReference type="EMBL" id="NBG94717.1"/>
    </source>
</evidence>
<dbReference type="InterPro" id="IPR029062">
    <property type="entry name" value="Class_I_gatase-like"/>
</dbReference>
<dbReference type="InterPro" id="IPR052158">
    <property type="entry name" value="INH-QAR"/>
</dbReference>
<accession>A0A845Q8F6</accession>
<dbReference type="SUPFAM" id="SSF52317">
    <property type="entry name" value="Class I glutamine amidotransferase-like"/>
    <property type="match status" value="1"/>
</dbReference>
<feature type="domain" description="DJ-1/PfpI" evidence="1">
    <location>
        <begin position="3"/>
        <end position="174"/>
    </location>
</feature>
<dbReference type="OrthoDB" id="9793422at2"/>
<evidence type="ECO:0000313" key="3">
    <source>
        <dbReference type="Proteomes" id="UP000470384"/>
    </source>
</evidence>
<comment type="caution">
    <text evidence="2">The sequence shown here is derived from an EMBL/GenBank/DDBJ whole genome shotgun (WGS) entry which is preliminary data.</text>
</comment>
<sequence>MNIGLLMFPDAEELDFVGPYEVFTMSNEVFELEGKPEPDRVILISEDGNPVRCRKGMTIAAHESIATAPKLDVLLIPGGQGTRTEVNNETLMAWVAEVDKSTTWTTSVCTGALLLTGSGVAKGKRVTTHWAFVDQLAARGEAADVLKNIRYVRDGKIVTAAGVSAGIDMALWLVGQWHGEQHARNTQRAMEYDPAPPYTAAV</sequence>
<dbReference type="InterPro" id="IPR002818">
    <property type="entry name" value="DJ-1/PfpI"/>
</dbReference>
<dbReference type="Gene3D" id="3.40.50.880">
    <property type="match status" value="1"/>
</dbReference>
<dbReference type="RefSeq" id="WP_160586807.1">
    <property type="nucleotide sequence ID" value="NZ_BMHN01000001.1"/>
</dbReference>
<proteinExistence type="predicted"/>
<dbReference type="PANTHER" id="PTHR43130">
    <property type="entry name" value="ARAC-FAMILY TRANSCRIPTIONAL REGULATOR"/>
    <property type="match status" value="1"/>
</dbReference>
<protein>
    <submittedName>
        <fullName evidence="2">DJ-1/PfpI family protein</fullName>
    </submittedName>
</protein>
<keyword evidence="3" id="KW-1185">Reference proteome</keyword>